<reference evidence="2 3" key="1">
    <citation type="submission" date="2023-01" db="EMBL/GenBank/DDBJ databases">
        <title>Psychrosphaera sp. nov., isolated from marine algae.</title>
        <authorList>
            <person name="Bayburt H."/>
            <person name="Choi B.J."/>
            <person name="Kim J.M."/>
            <person name="Choi D.G."/>
            <person name="Jeon C.O."/>
        </authorList>
    </citation>
    <scope>NUCLEOTIDE SEQUENCE [LARGE SCALE GENOMIC DNA]</scope>
    <source>
        <strain evidence="2 3">G1-22</strain>
    </source>
</reference>
<evidence type="ECO:0000313" key="2">
    <source>
        <dbReference type="EMBL" id="MDC2890526.1"/>
    </source>
</evidence>
<name>A0ABT5FH57_9GAMM</name>
<comment type="caution">
    <text evidence="2">The sequence shown here is derived from an EMBL/GenBank/DDBJ whole genome shotgun (WGS) entry which is preliminary data.</text>
</comment>
<feature type="chain" id="PRO_5045486003" description="Lipoprotein" evidence="1">
    <location>
        <begin position="22"/>
        <end position="238"/>
    </location>
</feature>
<protein>
    <recommendedName>
        <fullName evidence="4">Lipoprotein</fullName>
    </recommendedName>
</protein>
<dbReference type="EMBL" id="JAQOMS010000002">
    <property type="protein sequence ID" value="MDC2890526.1"/>
    <property type="molecule type" value="Genomic_DNA"/>
</dbReference>
<dbReference type="RefSeq" id="WP_272181701.1">
    <property type="nucleotide sequence ID" value="NZ_JAQOMS010000002.1"/>
</dbReference>
<evidence type="ECO:0008006" key="4">
    <source>
        <dbReference type="Google" id="ProtNLM"/>
    </source>
</evidence>
<evidence type="ECO:0000313" key="3">
    <source>
        <dbReference type="Proteomes" id="UP001528411"/>
    </source>
</evidence>
<organism evidence="2 3">
    <name type="scientific">Psychrosphaera algicola</name>
    <dbReference type="NCBI Taxonomy" id="3023714"/>
    <lineage>
        <taxon>Bacteria</taxon>
        <taxon>Pseudomonadati</taxon>
        <taxon>Pseudomonadota</taxon>
        <taxon>Gammaproteobacteria</taxon>
        <taxon>Alteromonadales</taxon>
        <taxon>Pseudoalteromonadaceae</taxon>
        <taxon>Psychrosphaera</taxon>
    </lineage>
</organism>
<evidence type="ECO:0000256" key="1">
    <source>
        <dbReference type="SAM" id="SignalP"/>
    </source>
</evidence>
<proteinExistence type="predicted"/>
<sequence length="238" mass="27006">MFRILAAIAIVLTLASCSATKQQTVAKIDKNLIQTLTPQQWRLALEQFNQLGSIQVYGNYLDIIRSFDTVERNQICLPENQSRLIDAIRLNRTSLVATLSLYRCALETKESAKAEQLLTNVKAIATQLIGENNGQTPRHAVKVREIDEAYVILDTAGFDLLGSEIILGEVGFIYKMHTFDRLTQKFRYQYFDNSEFMYAIHKSAISQPVSRQMSTNLALQTYREQSHAPIVLLDVKNC</sequence>
<keyword evidence="3" id="KW-1185">Reference proteome</keyword>
<keyword evidence="1" id="KW-0732">Signal</keyword>
<accession>A0ABT5FH57</accession>
<dbReference type="PROSITE" id="PS51257">
    <property type="entry name" value="PROKAR_LIPOPROTEIN"/>
    <property type="match status" value="1"/>
</dbReference>
<dbReference type="Proteomes" id="UP001528411">
    <property type="component" value="Unassembled WGS sequence"/>
</dbReference>
<gene>
    <name evidence="2" type="ORF">PN838_19490</name>
</gene>
<feature type="signal peptide" evidence="1">
    <location>
        <begin position="1"/>
        <end position="21"/>
    </location>
</feature>